<comment type="cofactor">
    <cofactor evidence="11">
        <name>Zn(2+)</name>
        <dbReference type="ChEBI" id="CHEBI:29105"/>
    </cofactor>
</comment>
<feature type="binding site" evidence="9">
    <location>
        <begin position="20"/>
        <end position="23"/>
    </location>
    <ligand>
        <name>substrate</name>
    </ligand>
</feature>
<comment type="cofactor">
    <cofactor evidence="11">
        <name>Mg(2+)</name>
        <dbReference type="ChEBI" id="CHEBI:18420"/>
    </cofactor>
</comment>
<name>A0A3A4N9P8_ABYX5</name>
<evidence type="ECO:0000256" key="10">
    <source>
        <dbReference type="PIRSR" id="PIRSR004682-3"/>
    </source>
</evidence>
<comment type="subcellular location">
    <subcellularLocation>
        <location evidence="1 7">Cytoplasm</location>
    </subcellularLocation>
</comment>
<feature type="binding site" evidence="11">
    <location>
        <position position="95"/>
    </location>
    <ligand>
        <name>Zn(2+)</name>
        <dbReference type="ChEBI" id="CHEBI:29105"/>
    </ligand>
</feature>
<feature type="active site" description="Nucleophile" evidence="8">
    <location>
        <position position="12"/>
    </location>
</feature>
<sequence length="198" mass="21796">MDTTSTRAVFLDRDGTIIEERGYLNHPDALELIEGAAEAVALLNRSGLKTIVVSNQSGVARGYFPESLVARVHGKMVALFNEKGARLDAIYYCPHHPCAGEPPYRKDCECRKPGIGMIDRAAREYSIDVSRSYLVGDKMSDVQTAVNAGCKAILVMTGYGKGEWEFNRERLKRAPDYLAADVIEAARWIIKDAAVDGN</sequence>
<feature type="binding site" evidence="11">
    <location>
        <position position="110"/>
    </location>
    <ligand>
        <name>Zn(2+)</name>
        <dbReference type="ChEBI" id="CHEBI:29105"/>
    </ligand>
</feature>
<dbReference type="EC" id="3.1.3.-" evidence="7"/>
<feature type="binding site" evidence="11">
    <location>
        <position position="138"/>
    </location>
    <ligand>
        <name>Mg(2+)</name>
        <dbReference type="ChEBI" id="CHEBI:18420"/>
    </ligand>
</feature>
<comment type="similarity">
    <text evidence="7">Belongs to the gmhB family.</text>
</comment>
<evidence type="ECO:0000256" key="1">
    <source>
        <dbReference type="ARBA" id="ARBA00004496"/>
    </source>
</evidence>
<feature type="site" description="Stabilizes the phosphoryl group" evidence="10">
    <location>
        <position position="54"/>
    </location>
</feature>
<evidence type="ECO:0000256" key="7">
    <source>
        <dbReference type="PIRNR" id="PIRNR004682"/>
    </source>
</evidence>
<dbReference type="EMBL" id="QZKU01000109">
    <property type="protein sequence ID" value="RJP17887.1"/>
    <property type="molecule type" value="Genomic_DNA"/>
</dbReference>
<dbReference type="CDD" id="cd07503">
    <property type="entry name" value="HAD_HisB-N"/>
    <property type="match status" value="1"/>
</dbReference>
<evidence type="ECO:0000256" key="11">
    <source>
        <dbReference type="PIRSR" id="PIRSR004682-4"/>
    </source>
</evidence>
<dbReference type="InterPro" id="IPR036412">
    <property type="entry name" value="HAD-like_sf"/>
</dbReference>
<feature type="binding site" evidence="9">
    <location>
        <begin position="12"/>
        <end position="14"/>
    </location>
    <ligand>
        <name>substrate</name>
    </ligand>
</feature>
<evidence type="ECO:0000256" key="2">
    <source>
        <dbReference type="ARBA" id="ARBA00022490"/>
    </source>
</evidence>
<keyword evidence="11" id="KW-0862">Zinc</keyword>
<evidence type="ECO:0000256" key="8">
    <source>
        <dbReference type="PIRSR" id="PIRSR004682-1"/>
    </source>
</evidence>
<dbReference type="NCBIfam" id="TIGR01656">
    <property type="entry name" value="Histidinol-ppas"/>
    <property type="match status" value="1"/>
</dbReference>
<dbReference type="PANTHER" id="PTHR42891:SF1">
    <property type="entry name" value="D-GLYCERO-BETA-D-MANNO-HEPTOSE-1,7-BISPHOSPHATE 7-PHOSPHATASE"/>
    <property type="match status" value="1"/>
</dbReference>
<dbReference type="AlphaFoldDB" id="A0A3A4N9P8"/>
<evidence type="ECO:0000256" key="9">
    <source>
        <dbReference type="PIRSR" id="PIRSR004682-2"/>
    </source>
</evidence>
<reference evidence="12 13" key="1">
    <citation type="journal article" date="2017" name="ISME J.">
        <title>Energy and carbon metabolisms in a deep terrestrial subsurface fluid microbial community.</title>
        <authorList>
            <person name="Momper L."/>
            <person name="Jungbluth S.P."/>
            <person name="Lee M.D."/>
            <person name="Amend J.P."/>
        </authorList>
    </citation>
    <scope>NUCLEOTIDE SEQUENCE [LARGE SCALE GENOMIC DNA]</scope>
    <source>
        <strain evidence="12">SURF_5</strain>
    </source>
</reference>
<protein>
    <recommendedName>
        <fullName evidence="6 7">D,D-heptose 1,7-bisphosphate phosphatase</fullName>
        <ecNumber evidence="7">3.1.3.-</ecNumber>
    </recommendedName>
</protein>
<evidence type="ECO:0000313" key="13">
    <source>
        <dbReference type="Proteomes" id="UP000265882"/>
    </source>
</evidence>
<feature type="binding site" evidence="11">
    <location>
        <position position="14"/>
    </location>
    <ligand>
        <name>Mg(2+)</name>
        <dbReference type="ChEBI" id="CHEBI:18420"/>
    </ligand>
</feature>
<keyword evidence="3 11" id="KW-0479">Metal-binding</keyword>
<feature type="binding site" evidence="9">
    <location>
        <begin position="111"/>
        <end position="112"/>
    </location>
    <ligand>
        <name>substrate</name>
    </ligand>
</feature>
<feature type="binding site" evidence="11">
    <location>
        <position position="12"/>
    </location>
    <ligand>
        <name>Mg(2+)</name>
        <dbReference type="ChEBI" id="CHEBI:18420"/>
    </ligand>
</feature>
<dbReference type="GO" id="GO:0016791">
    <property type="term" value="F:phosphatase activity"/>
    <property type="evidence" value="ECO:0007669"/>
    <property type="project" value="InterPro"/>
</dbReference>
<feature type="active site" description="Proton donor" evidence="8">
    <location>
        <position position="14"/>
    </location>
</feature>
<dbReference type="GO" id="GO:0005975">
    <property type="term" value="P:carbohydrate metabolic process"/>
    <property type="evidence" value="ECO:0007669"/>
    <property type="project" value="InterPro"/>
</dbReference>
<feature type="binding site" evidence="9">
    <location>
        <begin position="54"/>
        <end position="57"/>
    </location>
    <ligand>
        <name>substrate</name>
    </ligand>
</feature>
<dbReference type="InterPro" id="IPR023214">
    <property type="entry name" value="HAD_sf"/>
</dbReference>
<feature type="binding site" evidence="11">
    <location>
        <position position="93"/>
    </location>
    <ligand>
        <name>Zn(2+)</name>
        <dbReference type="ChEBI" id="CHEBI:29105"/>
    </ligand>
</feature>
<feature type="site" description="Stabilizes the phosphoryl group" evidence="10">
    <location>
        <position position="112"/>
    </location>
</feature>
<dbReference type="SUPFAM" id="SSF56784">
    <property type="entry name" value="HAD-like"/>
    <property type="match status" value="1"/>
</dbReference>
<gene>
    <name evidence="12" type="ORF">C4520_15540</name>
</gene>
<evidence type="ECO:0000256" key="6">
    <source>
        <dbReference type="ARBA" id="ARBA00031828"/>
    </source>
</evidence>
<keyword evidence="4 7" id="KW-0378">Hydrolase</keyword>
<keyword evidence="11" id="KW-0460">Magnesium</keyword>
<feature type="binding site" evidence="11">
    <location>
        <position position="108"/>
    </location>
    <ligand>
        <name>Zn(2+)</name>
        <dbReference type="ChEBI" id="CHEBI:29105"/>
    </ligand>
</feature>
<dbReference type="Pfam" id="PF13242">
    <property type="entry name" value="Hydrolase_like"/>
    <property type="match status" value="1"/>
</dbReference>
<dbReference type="GO" id="GO:0005737">
    <property type="term" value="C:cytoplasm"/>
    <property type="evidence" value="ECO:0007669"/>
    <property type="project" value="UniProtKB-SubCell"/>
</dbReference>
<keyword evidence="2 7" id="KW-0963">Cytoplasm</keyword>
<dbReference type="PANTHER" id="PTHR42891">
    <property type="entry name" value="D-GLYCERO-BETA-D-MANNO-HEPTOSE-1,7-BISPHOSPHATE 7-PHOSPHATASE"/>
    <property type="match status" value="1"/>
</dbReference>
<evidence type="ECO:0000256" key="5">
    <source>
        <dbReference type="ARBA" id="ARBA00023277"/>
    </source>
</evidence>
<feature type="site" description="Stabilizes the phosphoryl group" evidence="10">
    <location>
        <position position="111"/>
    </location>
</feature>
<feature type="binding site" evidence="9">
    <location>
        <position position="138"/>
    </location>
    <ligand>
        <name>substrate</name>
    </ligand>
</feature>
<dbReference type="NCBIfam" id="TIGR01662">
    <property type="entry name" value="HAD-SF-IIIA"/>
    <property type="match status" value="1"/>
</dbReference>
<dbReference type="GO" id="GO:0046872">
    <property type="term" value="F:metal ion binding"/>
    <property type="evidence" value="ECO:0007669"/>
    <property type="project" value="UniProtKB-KW"/>
</dbReference>
<feature type="binding site" evidence="11">
    <location>
        <position position="137"/>
    </location>
    <ligand>
        <name>Mg(2+)</name>
        <dbReference type="ChEBI" id="CHEBI:18420"/>
    </ligand>
</feature>
<proteinExistence type="inferred from homology"/>
<dbReference type="InterPro" id="IPR004446">
    <property type="entry name" value="Heptose_bisP_phosphatase"/>
</dbReference>
<evidence type="ECO:0000313" key="12">
    <source>
        <dbReference type="EMBL" id="RJP17887.1"/>
    </source>
</evidence>
<evidence type="ECO:0000256" key="4">
    <source>
        <dbReference type="ARBA" id="ARBA00022801"/>
    </source>
</evidence>
<dbReference type="PIRSF" id="PIRSF004682">
    <property type="entry name" value="GmhB"/>
    <property type="match status" value="1"/>
</dbReference>
<evidence type="ECO:0000256" key="3">
    <source>
        <dbReference type="ARBA" id="ARBA00022723"/>
    </source>
</evidence>
<dbReference type="Gene3D" id="3.40.50.1000">
    <property type="entry name" value="HAD superfamily/HAD-like"/>
    <property type="match status" value="1"/>
</dbReference>
<dbReference type="InterPro" id="IPR006543">
    <property type="entry name" value="Histidinol-phos"/>
</dbReference>
<dbReference type="Proteomes" id="UP000265882">
    <property type="component" value="Unassembled WGS sequence"/>
</dbReference>
<comment type="caution">
    <text evidence="12">The sequence shown here is derived from an EMBL/GenBank/DDBJ whole genome shotgun (WGS) entry which is preliminary data.</text>
</comment>
<accession>A0A3A4N9P8</accession>
<keyword evidence="5 7" id="KW-0119">Carbohydrate metabolism</keyword>
<dbReference type="InterPro" id="IPR006549">
    <property type="entry name" value="HAD-SF_hydro_IIIA"/>
</dbReference>
<organism evidence="12 13">
    <name type="scientific">Abyssobacteria bacterium (strain SURF_5)</name>
    <dbReference type="NCBI Taxonomy" id="2093360"/>
    <lineage>
        <taxon>Bacteria</taxon>
        <taxon>Pseudomonadati</taxon>
        <taxon>Candidatus Hydrogenedentota</taxon>
        <taxon>Candidatus Abyssobacteria</taxon>
    </lineage>
</organism>